<dbReference type="Proteomes" id="UP001148629">
    <property type="component" value="Unassembled WGS sequence"/>
</dbReference>
<accession>A0ACC1SCA9</accession>
<keyword evidence="2" id="KW-1185">Reference proteome</keyword>
<comment type="caution">
    <text evidence="1">The sequence shown here is derived from an EMBL/GenBank/DDBJ whole genome shotgun (WGS) entry which is preliminary data.</text>
</comment>
<evidence type="ECO:0000313" key="2">
    <source>
        <dbReference type="Proteomes" id="UP001148629"/>
    </source>
</evidence>
<proteinExistence type="predicted"/>
<evidence type="ECO:0000313" key="1">
    <source>
        <dbReference type="EMBL" id="KAJ3536594.1"/>
    </source>
</evidence>
<sequence length="163" mass="18244">MRFVSGALALDLGSNASRPEALPELAAAHATQRLRPVGVRMGGDLVTHAAKCTRSLVKQAPGYRIWDSEAAGKETLKQAARVVPENKLHRIWYFPALDSFIMVIQILPIRYSNGDVLESFLYQRFGYGQYSASMENNSWTITVPQLLTASEIAYINDQMRVHY</sequence>
<organism evidence="1 2">
    <name type="scientific">Fusarium decemcellulare</name>
    <dbReference type="NCBI Taxonomy" id="57161"/>
    <lineage>
        <taxon>Eukaryota</taxon>
        <taxon>Fungi</taxon>
        <taxon>Dikarya</taxon>
        <taxon>Ascomycota</taxon>
        <taxon>Pezizomycotina</taxon>
        <taxon>Sordariomycetes</taxon>
        <taxon>Hypocreomycetidae</taxon>
        <taxon>Hypocreales</taxon>
        <taxon>Nectriaceae</taxon>
        <taxon>Fusarium</taxon>
        <taxon>Fusarium decemcellulare species complex</taxon>
    </lineage>
</organism>
<name>A0ACC1SCA9_9HYPO</name>
<gene>
    <name evidence="1" type="ORF">NM208_g6654</name>
</gene>
<reference evidence="1" key="1">
    <citation type="submission" date="2022-08" db="EMBL/GenBank/DDBJ databases">
        <title>Genome Sequence of Fusarium decemcellulare.</title>
        <authorList>
            <person name="Buettner E."/>
        </authorList>
    </citation>
    <scope>NUCLEOTIDE SEQUENCE</scope>
    <source>
        <strain evidence="1">Babe19</strain>
    </source>
</reference>
<protein>
    <submittedName>
        <fullName evidence="1">Uncharacterized protein</fullName>
    </submittedName>
</protein>
<dbReference type="EMBL" id="JANRMS010000631">
    <property type="protein sequence ID" value="KAJ3536594.1"/>
    <property type="molecule type" value="Genomic_DNA"/>
</dbReference>